<evidence type="ECO:0000313" key="2">
    <source>
        <dbReference type="Proteomes" id="UP000677054"/>
    </source>
</evidence>
<dbReference type="AlphaFoldDB" id="A0A7R9FPF2"/>
<accession>A0A7R9FPF2</accession>
<dbReference type="EMBL" id="LR902269">
    <property type="protein sequence ID" value="CAD7250257.1"/>
    <property type="molecule type" value="Genomic_DNA"/>
</dbReference>
<dbReference type="Proteomes" id="UP000677054">
    <property type="component" value="Unassembled WGS sequence"/>
</dbReference>
<name>A0A7R9FPF2_9CRUS</name>
<reference evidence="1" key="1">
    <citation type="submission" date="2020-11" db="EMBL/GenBank/DDBJ databases">
        <authorList>
            <person name="Tran Van P."/>
        </authorList>
    </citation>
    <scope>NUCLEOTIDE SEQUENCE</scope>
</reference>
<dbReference type="EMBL" id="CAJPEV010002752">
    <property type="protein sequence ID" value="CAG0897937.1"/>
    <property type="molecule type" value="Genomic_DNA"/>
</dbReference>
<evidence type="ECO:0000313" key="1">
    <source>
        <dbReference type="EMBL" id="CAD7250257.1"/>
    </source>
</evidence>
<gene>
    <name evidence="1" type="ORF">DSTB1V02_LOCUS10038</name>
</gene>
<sequence>MYTTHKGDRPVKTAAGASELGLENASHEADVDNRQGHINKRFGEGEGVKIIQNTDNVTIDFFLGVVQLELLLKILPNLFATSIPSSTCLTSSQTSMKEECDNVQVPSAGSQVERNVVDTILGIGVSPILEQHPHHFGEASTGCYVKGKAATRNFRPPVDAFTDRISMTTDLCQHALACVFGGNFDENDGRKDHTDDGSYSGPQQTQHNLDVWKVNPSQKRSKDHHKCDDFEFALRYVCAAQFTCCPMLKSISIAIKQLSAGTSQASDYYHGKRQRGKDTATDIRKQSFTDSARMVDGKATRMFPGMRLIAEPTRDPGFGLPLGLGQAPTKNTVTNDLIYQE</sequence>
<organism evidence="1">
    <name type="scientific">Darwinula stevensoni</name>
    <dbReference type="NCBI Taxonomy" id="69355"/>
    <lineage>
        <taxon>Eukaryota</taxon>
        <taxon>Metazoa</taxon>
        <taxon>Ecdysozoa</taxon>
        <taxon>Arthropoda</taxon>
        <taxon>Crustacea</taxon>
        <taxon>Oligostraca</taxon>
        <taxon>Ostracoda</taxon>
        <taxon>Podocopa</taxon>
        <taxon>Podocopida</taxon>
        <taxon>Darwinulocopina</taxon>
        <taxon>Darwinuloidea</taxon>
        <taxon>Darwinulidae</taxon>
        <taxon>Darwinula</taxon>
    </lineage>
</organism>
<keyword evidence="2" id="KW-1185">Reference proteome</keyword>
<protein>
    <submittedName>
        <fullName evidence="1">Uncharacterized protein</fullName>
    </submittedName>
</protein>
<proteinExistence type="predicted"/>